<dbReference type="InterPro" id="IPR011989">
    <property type="entry name" value="ARM-like"/>
</dbReference>
<evidence type="ECO:0000256" key="6">
    <source>
        <dbReference type="ARBA" id="ARBA00022786"/>
    </source>
</evidence>
<dbReference type="InterPro" id="IPR003613">
    <property type="entry name" value="Ubox_domain"/>
</dbReference>
<dbReference type="SMART" id="SM00504">
    <property type="entry name" value="Ubox"/>
    <property type="match status" value="1"/>
</dbReference>
<comment type="pathway">
    <text evidence="2">Protein modification; protein ubiquitination.</text>
</comment>
<evidence type="ECO:0000313" key="13">
    <source>
        <dbReference type="Proteomes" id="UP000001514"/>
    </source>
</evidence>
<evidence type="ECO:0000256" key="5">
    <source>
        <dbReference type="ARBA" id="ARBA00022737"/>
    </source>
</evidence>
<evidence type="ECO:0000256" key="7">
    <source>
        <dbReference type="ARBA" id="ARBA00074389"/>
    </source>
</evidence>
<dbReference type="Gramene" id="EFJ20345">
    <property type="protein sequence ID" value="EFJ20345"/>
    <property type="gene ID" value="SELMODRAFT_51906"/>
</dbReference>
<reference evidence="12 13" key="1">
    <citation type="journal article" date="2011" name="Science">
        <title>The Selaginella genome identifies genetic changes associated with the evolution of vascular plants.</title>
        <authorList>
            <person name="Banks J.A."/>
            <person name="Nishiyama T."/>
            <person name="Hasebe M."/>
            <person name="Bowman J.L."/>
            <person name="Gribskov M."/>
            <person name="dePamphilis C."/>
            <person name="Albert V.A."/>
            <person name="Aono N."/>
            <person name="Aoyama T."/>
            <person name="Ambrose B.A."/>
            <person name="Ashton N.W."/>
            <person name="Axtell M.J."/>
            <person name="Barker E."/>
            <person name="Barker M.S."/>
            <person name="Bennetzen J.L."/>
            <person name="Bonawitz N.D."/>
            <person name="Chapple C."/>
            <person name="Cheng C."/>
            <person name="Correa L.G."/>
            <person name="Dacre M."/>
            <person name="DeBarry J."/>
            <person name="Dreyer I."/>
            <person name="Elias M."/>
            <person name="Engstrom E.M."/>
            <person name="Estelle M."/>
            <person name="Feng L."/>
            <person name="Finet C."/>
            <person name="Floyd S.K."/>
            <person name="Frommer W.B."/>
            <person name="Fujita T."/>
            <person name="Gramzow L."/>
            <person name="Gutensohn M."/>
            <person name="Harholt J."/>
            <person name="Hattori M."/>
            <person name="Heyl A."/>
            <person name="Hirai T."/>
            <person name="Hiwatashi Y."/>
            <person name="Ishikawa M."/>
            <person name="Iwata M."/>
            <person name="Karol K.G."/>
            <person name="Koehler B."/>
            <person name="Kolukisaoglu U."/>
            <person name="Kubo M."/>
            <person name="Kurata T."/>
            <person name="Lalonde S."/>
            <person name="Li K."/>
            <person name="Li Y."/>
            <person name="Litt A."/>
            <person name="Lyons E."/>
            <person name="Manning G."/>
            <person name="Maruyama T."/>
            <person name="Michael T.P."/>
            <person name="Mikami K."/>
            <person name="Miyazaki S."/>
            <person name="Morinaga S."/>
            <person name="Murata T."/>
            <person name="Mueller-Roeber B."/>
            <person name="Nelson D.R."/>
            <person name="Obara M."/>
            <person name="Oguri Y."/>
            <person name="Olmstead R.G."/>
            <person name="Onodera N."/>
            <person name="Petersen B.L."/>
            <person name="Pils B."/>
            <person name="Prigge M."/>
            <person name="Rensing S.A."/>
            <person name="Riano-Pachon D.M."/>
            <person name="Roberts A.W."/>
            <person name="Sato Y."/>
            <person name="Scheller H.V."/>
            <person name="Schulz B."/>
            <person name="Schulz C."/>
            <person name="Shakirov E.V."/>
            <person name="Shibagaki N."/>
            <person name="Shinohara N."/>
            <person name="Shippen D.E."/>
            <person name="Soerensen I."/>
            <person name="Sotooka R."/>
            <person name="Sugimoto N."/>
            <person name="Sugita M."/>
            <person name="Sumikawa N."/>
            <person name="Tanurdzic M."/>
            <person name="Theissen G."/>
            <person name="Ulvskov P."/>
            <person name="Wakazuki S."/>
            <person name="Weng J.K."/>
            <person name="Willats W.W."/>
            <person name="Wipf D."/>
            <person name="Wolf P.G."/>
            <person name="Yang L."/>
            <person name="Zimmer A.D."/>
            <person name="Zhu Q."/>
            <person name="Mitros T."/>
            <person name="Hellsten U."/>
            <person name="Loque D."/>
            <person name="Otillar R."/>
            <person name="Salamov A."/>
            <person name="Schmutz J."/>
            <person name="Shapiro H."/>
            <person name="Lindquist E."/>
            <person name="Lucas S."/>
            <person name="Rokhsar D."/>
            <person name="Grigoriev I.V."/>
        </authorList>
    </citation>
    <scope>NUCLEOTIDE SEQUENCE [LARGE SCALE GENOMIC DNA]</scope>
</reference>
<accession>D8S4W6</accession>
<dbReference type="SUPFAM" id="SSF57850">
    <property type="entry name" value="RING/U-box"/>
    <property type="match status" value="1"/>
</dbReference>
<dbReference type="UniPathway" id="UPA00143"/>
<dbReference type="HOGENOM" id="CLU_006348_0_1_1"/>
<comment type="catalytic activity">
    <reaction evidence="1">
        <text>S-ubiquitinyl-[E2 ubiquitin-conjugating enzyme]-L-cysteine + [acceptor protein]-L-lysine = [E2 ubiquitin-conjugating enzyme]-L-cysteine + N(6)-ubiquitinyl-[acceptor protein]-L-lysine.</text>
        <dbReference type="EC" id="2.3.2.27"/>
    </reaction>
</comment>
<evidence type="ECO:0000256" key="2">
    <source>
        <dbReference type="ARBA" id="ARBA00004906"/>
    </source>
</evidence>
<dbReference type="EMBL" id="GL377602">
    <property type="protein sequence ID" value="EFJ20345.1"/>
    <property type="molecule type" value="Genomic_DNA"/>
</dbReference>
<evidence type="ECO:0000256" key="4">
    <source>
        <dbReference type="ARBA" id="ARBA00022679"/>
    </source>
</evidence>
<protein>
    <recommendedName>
        <fullName evidence="7">U-box domain-containing protein 12</fullName>
        <ecNumber evidence="3">2.3.2.27</ecNumber>
    </recommendedName>
    <alternativeName>
        <fullName evidence="8">Plant U-box protein 12</fullName>
    </alternativeName>
    <alternativeName>
        <fullName evidence="9">RING-type E3 ubiquitin transferase PUB12</fullName>
    </alternativeName>
</protein>
<dbReference type="KEGG" id="smo:SELMODRAFT_51906"/>
<feature type="repeat" description="ARM" evidence="10">
    <location>
        <begin position="228"/>
        <end position="270"/>
    </location>
</feature>
<evidence type="ECO:0000256" key="1">
    <source>
        <dbReference type="ARBA" id="ARBA00000900"/>
    </source>
</evidence>
<keyword evidence="5" id="KW-0677">Repeat</keyword>
<keyword evidence="6" id="KW-0833">Ubl conjugation pathway</keyword>
<dbReference type="Gene3D" id="3.30.40.10">
    <property type="entry name" value="Zinc/RING finger domain, C3HC4 (zinc finger)"/>
    <property type="match status" value="1"/>
</dbReference>
<feature type="repeat" description="ARM" evidence="10">
    <location>
        <begin position="146"/>
        <end position="188"/>
    </location>
</feature>
<dbReference type="GO" id="GO:0016567">
    <property type="term" value="P:protein ubiquitination"/>
    <property type="evidence" value="ECO:0007669"/>
    <property type="project" value="UniProtKB-UniPathway"/>
</dbReference>
<dbReference type="CDD" id="cd16664">
    <property type="entry name" value="RING-Ubox_PUB"/>
    <property type="match status" value="1"/>
</dbReference>
<feature type="repeat" description="ARM" evidence="10">
    <location>
        <begin position="269"/>
        <end position="311"/>
    </location>
</feature>
<dbReference type="Proteomes" id="UP000001514">
    <property type="component" value="Unassembled WGS sequence"/>
</dbReference>
<dbReference type="InterPro" id="IPR000225">
    <property type="entry name" value="Armadillo"/>
</dbReference>
<evidence type="ECO:0000256" key="10">
    <source>
        <dbReference type="PROSITE-ProRule" id="PRU00259"/>
    </source>
</evidence>
<dbReference type="Pfam" id="PF04564">
    <property type="entry name" value="U-box"/>
    <property type="match status" value="1"/>
</dbReference>
<dbReference type="FunFam" id="3.30.40.10:FF:000114">
    <property type="entry name" value="RING-type E3 ubiquitin transferase"/>
    <property type="match status" value="1"/>
</dbReference>
<name>D8S4W6_SELML</name>
<evidence type="ECO:0000256" key="9">
    <source>
        <dbReference type="ARBA" id="ARBA00076227"/>
    </source>
</evidence>
<dbReference type="InterPro" id="IPR058678">
    <property type="entry name" value="ARM_PUB"/>
</dbReference>
<evidence type="ECO:0000256" key="3">
    <source>
        <dbReference type="ARBA" id="ARBA00012483"/>
    </source>
</evidence>
<dbReference type="PANTHER" id="PTHR23315">
    <property type="entry name" value="U BOX DOMAIN-CONTAINING"/>
    <property type="match status" value="1"/>
</dbReference>
<dbReference type="Gene3D" id="1.25.10.10">
    <property type="entry name" value="Leucine-rich Repeat Variant"/>
    <property type="match status" value="1"/>
</dbReference>
<sequence>PTDFRCPLSLELMGDPVIIASGQTYERAYIQQWIDQGNTTCPKTRQILSHTNLIPNYTVKALITNWCEANSAPVPAPAKLASSSVLLKRLSKNTRSITDGALRVLIENSVEDLVSGNPELELAAAEELRLLAKYDTENRVLIAGAGAIPPLVDLITSKEKKLQENAVTALLNLSINNANKSEIVAAGAVPPLVEVLKSGTSTARENSAAALFSLSVLDENKPVIGASGAIQPLVDLLVNGSLRGQKDAATALFNLSVLSENKSRIVNAGAVKALVNLVRDPTSGMVDKAVAVLANLMTCPEGRVAIGDDGGIPALVEVVEAGTARGKENAAAALLHLCTNSTRHRSMVLQEGAIPPLHALSQTGTPRAKEKVCDI</sequence>
<dbReference type="InParanoid" id="D8S4W6"/>
<dbReference type="OMA" id="EINEVGM"/>
<dbReference type="GO" id="GO:0061630">
    <property type="term" value="F:ubiquitin protein ligase activity"/>
    <property type="evidence" value="ECO:0007669"/>
    <property type="project" value="UniProtKB-EC"/>
</dbReference>
<dbReference type="AlphaFoldDB" id="D8S4W6"/>
<proteinExistence type="predicted"/>
<dbReference type="SMART" id="SM00185">
    <property type="entry name" value="ARM"/>
    <property type="match status" value="5"/>
</dbReference>
<dbReference type="InterPro" id="IPR016024">
    <property type="entry name" value="ARM-type_fold"/>
</dbReference>
<dbReference type="GO" id="GO:0005634">
    <property type="term" value="C:nucleus"/>
    <property type="evidence" value="ECO:0000318"/>
    <property type="project" value="GO_Central"/>
</dbReference>
<dbReference type="GO" id="GO:0005737">
    <property type="term" value="C:cytoplasm"/>
    <property type="evidence" value="ECO:0000318"/>
    <property type="project" value="GO_Central"/>
</dbReference>
<dbReference type="PROSITE" id="PS50176">
    <property type="entry name" value="ARM_REPEAT"/>
    <property type="match status" value="4"/>
</dbReference>
<dbReference type="eggNOG" id="KOG0167">
    <property type="taxonomic scope" value="Eukaryota"/>
</dbReference>
<feature type="non-terminal residue" evidence="12">
    <location>
        <position position="1"/>
    </location>
</feature>
<dbReference type="PANTHER" id="PTHR23315:SF7">
    <property type="entry name" value="U-BOX DOMAIN-CONTAINING PROTEIN 4"/>
    <property type="match status" value="1"/>
</dbReference>
<evidence type="ECO:0000256" key="8">
    <source>
        <dbReference type="ARBA" id="ARBA00075465"/>
    </source>
</evidence>
<dbReference type="EC" id="2.3.2.27" evidence="3"/>
<dbReference type="SUPFAM" id="SSF48371">
    <property type="entry name" value="ARM repeat"/>
    <property type="match status" value="1"/>
</dbReference>
<dbReference type="FunFam" id="1.25.10.10:FF:000082">
    <property type="entry name" value="RING-type E3 ubiquitin transferase"/>
    <property type="match status" value="1"/>
</dbReference>
<dbReference type="InterPro" id="IPR045210">
    <property type="entry name" value="RING-Ubox_PUB"/>
</dbReference>
<dbReference type="InterPro" id="IPR013083">
    <property type="entry name" value="Znf_RING/FYVE/PHD"/>
</dbReference>
<feature type="repeat" description="ARM" evidence="10">
    <location>
        <begin position="187"/>
        <end position="229"/>
    </location>
</feature>
<keyword evidence="4" id="KW-0808">Transferase</keyword>
<organism evidence="13">
    <name type="scientific">Selaginella moellendorffii</name>
    <name type="common">Spikemoss</name>
    <dbReference type="NCBI Taxonomy" id="88036"/>
    <lineage>
        <taxon>Eukaryota</taxon>
        <taxon>Viridiplantae</taxon>
        <taxon>Streptophyta</taxon>
        <taxon>Embryophyta</taxon>
        <taxon>Tracheophyta</taxon>
        <taxon>Lycopodiopsida</taxon>
        <taxon>Selaginellales</taxon>
        <taxon>Selaginellaceae</taxon>
        <taxon>Selaginella</taxon>
    </lineage>
</organism>
<gene>
    <name evidence="12" type="ORF">SELMODRAFT_51906</name>
</gene>
<keyword evidence="13" id="KW-1185">Reference proteome</keyword>
<dbReference type="Pfam" id="PF25598">
    <property type="entry name" value="ARM_PUB"/>
    <property type="match status" value="1"/>
</dbReference>
<feature type="non-terminal residue" evidence="12">
    <location>
        <position position="375"/>
    </location>
</feature>
<dbReference type="PROSITE" id="PS51698">
    <property type="entry name" value="U_BOX"/>
    <property type="match status" value="1"/>
</dbReference>
<evidence type="ECO:0000313" key="12">
    <source>
        <dbReference type="EMBL" id="EFJ20345.1"/>
    </source>
</evidence>
<evidence type="ECO:0000259" key="11">
    <source>
        <dbReference type="PROSITE" id="PS51698"/>
    </source>
</evidence>
<feature type="domain" description="U-box" evidence="11">
    <location>
        <begin position="1"/>
        <end position="73"/>
    </location>
</feature>